<gene>
    <name evidence="1" type="ORF">PS655_03998</name>
</gene>
<organism evidence="1 2">
    <name type="scientific">Pseudomonas fluorescens</name>
    <dbReference type="NCBI Taxonomy" id="294"/>
    <lineage>
        <taxon>Bacteria</taxon>
        <taxon>Pseudomonadati</taxon>
        <taxon>Pseudomonadota</taxon>
        <taxon>Gammaproteobacteria</taxon>
        <taxon>Pseudomonadales</taxon>
        <taxon>Pseudomonadaceae</taxon>
        <taxon>Pseudomonas</taxon>
    </lineage>
</organism>
<evidence type="ECO:0000313" key="2">
    <source>
        <dbReference type="Proteomes" id="UP000327167"/>
    </source>
</evidence>
<reference evidence="1 2" key="1">
    <citation type="submission" date="2019-09" db="EMBL/GenBank/DDBJ databases">
        <authorList>
            <person name="Chandra G."/>
            <person name="Truman W A."/>
        </authorList>
    </citation>
    <scope>NUCLEOTIDE SEQUENCE [LARGE SCALE GENOMIC DNA]</scope>
    <source>
        <strain evidence="1">PS655</strain>
    </source>
</reference>
<protein>
    <submittedName>
        <fullName evidence="1">Uncharacterized protein</fullName>
    </submittedName>
</protein>
<dbReference type="EMBL" id="CABVHJ010000013">
    <property type="protein sequence ID" value="VVN13953.1"/>
    <property type="molecule type" value="Genomic_DNA"/>
</dbReference>
<evidence type="ECO:0000313" key="1">
    <source>
        <dbReference type="EMBL" id="VVN13953.1"/>
    </source>
</evidence>
<accession>A0A5E6V8A2</accession>
<proteinExistence type="predicted"/>
<dbReference type="Proteomes" id="UP000327167">
    <property type="component" value="Unassembled WGS sequence"/>
</dbReference>
<dbReference type="AlphaFoldDB" id="A0A5E6V8A2"/>
<sequence length="465" mass="51460">MSVNRFDYSGNLAKATSYRGYRSPFWPPASNYNLTLLDLAPANPRQDAAWQERLDALKAAIDEQWRSAKLDGVAERTRFNNPGAVAQALRALENDLERAHDRQAVQLRAKAIEYGYSEEILKTLAGLQEEVSLVAGQIATWYGKQPGGLPTAFGCRRNPARQQDVELAMSLVDQIPAYLKQLHTNLRLGELPAFAATDVFFMAGEGNLHPKHVAYFLPEDEGVKRSPFKKTYYFANTHAAMVEHLAAPLARQFLSTGKHYDPTGEHLRRIPALGVLSHELGHFVHRPTTQYGPLNTLDRWASVVLQEVAADVYGILILAQVWAPALQIPPEQVLEYYLGECLRYLNRGLGLFPDCDGMYLQLSYFVQLGALTLRQDDPQHPQLVVDHGALLAGLRSLARVLADALLGGDPDAAVAFYQCYGPARPQPLQALVAALANAPAQSIEYVQEPVRVPTDCDATRAQARL</sequence>
<name>A0A5E6V8A2_PSEFL</name>